<sequence length="37" mass="4578">MVTLVKKCAERQRFWALRRPPTVQLYNQERRSVLYIK</sequence>
<accession>A0A3S6ID65</accession>
<organism evidence="1">
    <name type="scientific">Agrobacterium tumefaciens</name>
    <dbReference type="NCBI Taxonomy" id="358"/>
    <lineage>
        <taxon>Bacteria</taxon>
        <taxon>Pseudomonadati</taxon>
        <taxon>Pseudomonadota</taxon>
        <taxon>Alphaproteobacteria</taxon>
        <taxon>Hyphomicrobiales</taxon>
        <taxon>Rhizobiaceae</taxon>
        <taxon>Rhizobium/Agrobacterium group</taxon>
        <taxon>Agrobacterium</taxon>
        <taxon>Agrobacterium tumefaciens complex</taxon>
    </lineage>
</organism>
<reference evidence="1" key="1">
    <citation type="submission" date="2016-06" db="EMBL/GenBank/DDBJ databases">
        <title>Complete sequence of Ti-plasmid pTiEU6.</title>
        <authorList>
            <person name="Shao S."/>
            <person name="Henkel C."/>
            <person name="van Heusden G.H."/>
            <person name="Hooykaas P."/>
        </authorList>
    </citation>
    <scope>NUCLEOTIDE SEQUENCE</scope>
    <source>
        <strain evidence="1">EU6</strain>
        <plasmid evidence="1">pTiEU6</plasmid>
    </source>
</reference>
<protein>
    <submittedName>
        <fullName evidence="1">Uncharacterized protein</fullName>
    </submittedName>
</protein>
<gene>
    <name evidence="1" type="ORF">AgrTiEU6_56</name>
</gene>
<evidence type="ECO:0000313" key="1">
    <source>
        <dbReference type="EMBL" id="ARU12287.1"/>
    </source>
</evidence>
<proteinExistence type="predicted"/>
<dbReference type="AlphaFoldDB" id="A0A3S6ID65"/>
<geneLocation type="plasmid" evidence="1">
    <name>pTiEU6</name>
</geneLocation>
<keyword evidence="1" id="KW-0614">Plasmid</keyword>
<dbReference type="EMBL" id="KX388535">
    <property type="protein sequence ID" value="ARU12287.1"/>
    <property type="molecule type" value="Genomic_DNA"/>
</dbReference>
<name>A0A3S6ID65_AGRTU</name>